<evidence type="ECO:0000256" key="11">
    <source>
        <dbReference type="ARBA" id="ARBA00023136"/>
    </source>
</evidence>
<feature type="domain" description="Cation-transporting P-type ATPase N-terminal" evidence="14">
    <location>
        <begin position="13"/>
        <end position="86"/>
    </location>
</feature>
<dbReference type="SMART" id="SM00831">
    <property type="entry name" value="Cation_ATPase_N"/>
    <property type="match status" value="1"/>
</dbReference>
<feature type="transmembrane region" description="Helical" evidence="13">
    <location>
        <begin position="284"/>
        <end position="308"/>
    </location>
</feature>
<evidence type="ECO:0000256" key="8">
    <source>
        <dbReference type="ARBA" id="ARBA00022842"/>
    </source>
</evidence>
<dbReference type="FunFam" id="3.40.50.1000:FF:000028">
    <property type="entry name" value="Calcium-transporting P-type ATPase, putative"/>
    <property type="match status" value="1"/>
</dbReference>
<dbReference type="GO" id="GO:0005391">
    <property type="term" value="F:P-type sodium:potassium-exchanging transporter activity"/>
    <property type="evidence" value="ECO:0007669"/>
    <property type="project" value="TreeGrafter"/>
</dbReference>
<dbReference type="InterPro" id="IPR018303">
    <property type="entry name" value="ATPase_P-typ_P_site"/>
</dbReference>
<dbReference type="InterPro" id="IPR044492">
    <property type="entry name" value="P_typ_ATPase_HD_dom"/>
</dbReference>
<dbReference type="SFLD" id="SFLDG00002">
    <property type="entry name" value="C1.7:_P-type_atpase_like"/>
    <property type="match status" value="1"/>
</dbReference>
<proteinExistence type="inferred from homology"/>
<dbReference type="GO" id="GO:0036376">
    <property type="term" value="P:sodium ion export across plasma membrane"/>
    <property type="evidence" value="ECO:0007669"/>
    <property type="project" value="TreeGrafter"/>
</dbReference>
<dbReference type="AlphaFoldDB" id="A0A0M2ZHQ5"/>
<dbReference type="GO" id="GO:0005524">
    <property type="term" value="F:ATP binding"/>
    <property type="evidence" value="ECO:0007669"/>
    <property type="project" value="UniProtKB-KW"/>
</dbReference>
<evidence type="ECO:0000256" key="5">
    <source>
        <dbReference type="ARBA" id="ARBA00022692"/>
    </source>
</evidence>
<feature type="transmembrane region" description="Helical" evidence="13">
    <location>
        <begin position="59"/>
        <end position="84"/>
    </location>
</feature>
<dbReference type="Proteomes" id="UP000192772">
    <property type="component" value="Unassembled WGS sequence"/>
</dbReference>
<name>A0A0M2ZHQ5_9MYCO</name>
<dbReference type="Pfam" id="PF00690">
    <property type="entry name" value="Cation_ATPase_N"/>
    <property type="match status" value="1"/>
</dbReference>
<feature type="transmembrane region" description="Helical" evidence="13">
    <location>
        <begin position="90"/>
        <end position="106"/>
    </location>
</feature>
<dbReference type="STRING" id="81858.BST23_19095"/>
<gene>
    <name evidence="15" type="ORF">BST23_19095</name>
</gene>
<reference evidence="15 16" key="1">
    <citation type="submission" date="2017-02" db="EMBL/GenBank/DDBJ databases">
        <title>The new phylogeny of genus Mycobacterium.</title>
        <authorList>
            <person name="Tortoli E."/>
            <person name="Trovato A."/>
            <person name="Cirillo D.M."/>
        </authorList>
    </citation>
    <scope>NUCLEOTIDE SEQUENCE [LARGE SCALE GENOMIC DNA]</scope>
    <source>
        <strain evidence="15 16">FI-09383</strain>
    </source>
</reference>
<keyword evidence="10 13" id="KW-1133">Transmembrane helix</keyword>
<feature type="transmembrane region" description="Helical" evidence="13">
    <location>
        <begin position="690"/>
        <end position="716"/>
    </location>
</feature>
<evidence type="ECO:0000256" key="13">
    <source>
        <dbReference type="SAM" id="Phobius"/>
    </source>
</evidence>
<dbReference type="PROSITE" id="PS00154">
    <property type="entry name" value="ATPASE_E1_E2"/>
    <property type="match status" value="1"/>
</dbReference>
<dbReference type="RefSeq" id="WP_046753329.1">
    <property type="nucleotide sequence ID" value="NZ_JBCGVB010000003.1"/>
</dbReference>
<comment type="caution">
    <text evidence="15">The sequence shown here is derived from an EMBL/GenBank/DDBJ whole genome shotgun (WGS) entry which is preliminary data.</text>
</comment>
<keyword evidence="9" id="KW-1278">Translocase</keyword>
<dbReference type="Gene3D" id="3.40.50.1000">
    <property type="entry name" value="HAD superfamily/HAD-like"/>
    <property type="match status" value="1"/>
</dbReference>
<dbReference type="NCBIfam" id="TIGR01494">
    <property type="entry name" value="ATPase_P-type"/>
    <property type="match status" value="2"/>
</dbReference>
<evidence type="ECO:0000256" key="4">
    <source>
        <dbReference type="ARBA" id="ARBA00022553"/>
    </source>
</evidence>
<dbReference type="InterPro" id="IPR023298">
    <property type="entry name" value="ATPase_P-typ_TM_dom_sf"/>
</dbReference>
<dbReference type="Gene3D" id="1.20.1110.10">
    <property type="entry name" value="Calcium-transporting ATPase, transmembrane domain"/>
    <property type="match status" value="1"/>
</dbReference>
<dbReference type="Gene3D" id="2.70.150.10">
    <property type="entry name" value="Calcium-transporting ATPase, cytoplasmic transduction domain A"/>
    <property type="match status" value="1"/>
</dbReference>
<dbReference type="FunFam" id="2.70.150.10:FF:000160">
    <property type="entry name" value="Sarcoplasmic/endoplasmic reticulum calcium ATPase 1"/>
    <property type="match status" value="1"/>
</dbReference>
<dbReference type="GO" id="GO:1902600">
    <property type="term" value="P:proton transmembrane transport"/>
    <property type="evidence" value="ECO:0007669"/>
    <property type="project" value="TreeGrafter"/>
</dbReference>
<evidence type="ECO:0000259" key="14">
    <source>
        <dbReference type="SMART" id="SM00831"/>
    </source>
</evidence>
<keyword evidence="11 13" id="KW-0472">Membrane</keyword>
<dbReference type="Pfam" id="PF13246">
    <property type="entry name" value="Cation_ATPase"/>
    <property type="match status" value="1"/>
</dbReference>
<evidence type="ECO:0000256" key="10">
    <source>
        <dbReference type="ARBA" id="ARBA00022989"/>
    </source>
</evidence>
<dbReference type="InterPro" id="IPR006068">
    <property type="entry name" value="ATPase_P-typ_cation-transptr_C"/>
</dbReference>
<protein>
    <submittedName>
        <fullName evidence="15">ATPase</fullName>
    </submittedName>
</protein>
<dbReference type="OrthoDB" id="9814270at2"/>
<evidence type="ECO:0000313" key="16">
    <source>
        <dbReference type="Proteomes" id="UP000192772"/>
    </source>
</evidence>
<feature type="transmembrane region" description="Helical" evidence="13">
    <location>
        <begin position="830"/>
        <end position="849"/>
    </location>
</feature>
<comment type="similarity">
    <text evidence="2">Belongs to the cation transport ATPase (P-type) (TC 3.A.3) family. Type IIA subfamily.</text>
</comment>
<evidence type="ECO:0000313" key="15">
    <source>
        <dbReference type="EMBL" id="ORA62830.1"/>
    </source>
</evidence>
<dbReference type="InterPro" id="IPR059000">
    <property type="entry name" value="ATPase_P-type_domA"/>
</dbReference>
<evidence type="ECO:0000256" key="6">
    <source>
        <dbReference type="ARBA" id="ARBA00022741"/>
    </source>
</evidence>
<dbReference type="Gene3D" id="3.40.1110.10">
    <property type="entry name" value="Calcium-transporting ATPase, cytoplasmic domain N"/>
    <property type="match status" value="1"/>
</dbReference>
<dbReference type="SUPFAM" id="SSF56784">
    <property type="entry name" value="HAD-like"/>
    <property type="match status" value="1"/>
</dbReference>
<evidence type="ECO:0000256" key="9">
    <source>
        <dbReference type="ARBA" id="ARBA00022967"/>
    </source>
</evidence>
<comment type="subcellular location">
    <subcellularLocation>
        <location evidence="1">Cell membrane</location>
        <topology evidence="1">Multi-pass membrane protein</topology>
    </subcellularLocation>
</comment>
<feature type="transmembrane region" description="Helical" evidence="13">
    <location>
        <begin position="722"/>
        <end position="742"/>
    </location>
</feature>
<dbReference type="PANTHER" id="PTHR43294">
    <property type="entry name" value="SODIUM/POTASSIUM-TRANSPORTING ATPASE SUBUNIT ALPHA"/>
    <property type="match status" value="1"/>
</dbReference>
<dbReference type="InterPro" id="IPR036412">
    <property type="entry name" value="HAD-like_sf"/>
</dbReference>
<evidence type="ECO:0000256" key="1">
    <source>
        <dbReference type="ARBA" id="ARBA00004651"/>
    </source>
</evidence>
<evidence type="ECO:0000256" key="12">
    <source>
        <dbReference type="ARBA" id="ARBA00049360"/>
    </source>
</evidence>
<keyword evidence="7" id="KW-0067">ATP-binding</keyword>
<dbReference type="GO" id="GO:0005886">
    <property type="term" value="C:plasma membrane"/>
    <property type="evidence" value="ECO:0007669"/>
    <property type="project" value="UniProtKB-SubCell"/>
</dbReference>
<organism evidence="15 16">
    <name type="scientific">Mycolicibacterium elephantis</name>
    <dbReference type="NCBI Taxonomy" id="81858"/>
    <lineage>
        <taxon>Bacteria</taxon>
        <taxon>Bacillati</taxon>
        <taxon>Actinomycetota</taxon>
        <taxon>Actinomycetes</taxon>
        <taxon>Mycobacteriales</taxon>
        <taxon>Mycobacteriaceae</taxon>
        <taxon>Mycolicibacterium</taxon>
    </lineage>
</organism>
<feature type="transmembrane region" description="Helical" evidence="13">
    <location>
        <begin position="250"/>
        <end position="272"/>
    </location>
</feature>
<evidence type="ECO:0000256" key="2">
    <source>
        <dbReference type="ARBA" id="ARBA00005675"/>
    </source>
</evidence>
<dbReference type="SFLD" id="SFLDF00027">
    <property type="entry name" value="p-type_atpase"/>
    <property type="match status" value="1"/>
</dbReference>
<dbReference type="GO" id="GO:1990573">
    <property type="term" value="P:potassium ion import across plasma membrane"/>
    <property type="evidence" value="ECO:0007669"/>
    <property type="project" value="TreeGrafter"/>
</dbReference>
<dbReference type="InterPro" id="IPR008250">
    <property type="entry name" value="ATPase_P-typ_transduc_dom_A_sf"/>
</dbReference>
<dbReference type="GO" id="GO:0016887">
    <property type="term" value="F:ATP hydrolysis activity"/>
    <property type="evidence" value="ECO:0007669"/>
    <property type="project" value="InterPro"/>
</dbReference>
<accession>A0A0M2ZHQ5</accession>
<evidence type="ECO:0000256" key="7">
    <source>
        <dbReference type="ARBA" id="ARBA00022840"/>
    </source>
</evidence>
<keyword evidence="8" id="KW-0460">Magnesium</keyword>
<dbReference type="InterPro" id="IPR023299">
    <property type="entry name" value="ATPase_P-typ_cyto_dom_N"/>
</dbReference>
<dbReference type="GO" id="GO:0030007">
    <property type="term" value="P:intracellular potassium ion homeostasis"/>
    <property type="evidence" value="ECO:0007669"/>
    <property type="project" value="TreeGrafter"/>
</dbReference>
<dbReference type="PRINTS" id="PR00120">
    <property type="entry name" value="HATPASE"/>
</dbReference>
<dbReference type="SUPFAM" id="SSF81653">
    <property type="entry name" value="Calcium ATPase, transduction domain A"/>
    <property type="match status" value="1"/>
</dbReference>
<keyword evidence="3" id="KW-1003">Cell membrane</keyword>
<dbReference type="SUPFAM" id="SSF81665">
    <property type="entry name" value="Calcium ATPase, transmembrane domain M"/>
    <property type="match status" value="1"/>
</dbReference>
<evidence type="ECO:0000256" key="3">
    <source>
        <dbReference type="ARBA" id="ARBA00022475"/>
    </source>
</evidence>
<keyword evidence="4" id="KW-0597">Phosphoprotein</keyword>
<dbReference type="GO" id="GO:0006883">
    <property type="term" value="P:intracellular sodium ion homeostasis"/>
    <property type="evidence" value="ECO:0007669"/>
    <property type="project" value="TreeGrafter"/>
</dbReference>
<dbReference type="PRINTS" id="PR00119">
    <property type="entry name" value="CATATPASE"/>
</dbReference>
<feature type="transmembrane region" description="Helical" evidence="13">
    <location>
        <begin position="861"/>
        <end position="880"/>
    </location>
</feature>
<dbReference type="InterPro" id="IPR001757">
    <property type="entry name" value="P_typ_ATPase"/>
</dbReference>
<comment type="catalytic activity">
    <reaction evidence="12">
        <text>ATP + H2O = ADP + phosphate + H(+)</text>
        <dbReference type="Rhea" id="RHEA:13065"/>
        <dbReference type="ChEBI" id="CHEBI:15377"/>
        <dbReference type="ChEBI" id="CHEBI:15378"/>
        <dbReference type="ChEBI" id="CHEBI:30616"/>
        <dbReference type="ChEBI" id="CHEBI:43474"/>
        <dbReference type="ChEBI" id="CHEBI:456216"/>
    </reaction>
</comment>
<dbReference type="SFLD" id="SFLDS00003">
    <property type="entry name" value="Haloacid_Dehalogenase"/>
    <property type="match status" value="1"/>
</dbReference>
<dbReference type="InterPro" id="IPR023214">
    <property type="entry name" value="HAD_sf"/>
</dbReference>
<feature type="transmembrane region" description="Helical" evidence="13">
    <location>
        <begin position="763"/>
        <end position="786"/>
    </location>
</feature>
<feature type="transmembrane region" description="Helical" evidence="13">
    <location>
        <begin position="792"/>
        <end position="809"/>
    </location>
</feature>
<dbReference type="EMBL" id="MVHP01000025">
    <property type="protein sequence ID" value="ORA62830.1"/>
    <property type="molecule type" value="Genomic_DNA"/>
</dbReference>
<dbReference type="InterPro" id="IPR050510">
    <property type="entry name" value="Cation_transp_ATPase_P-type"/>
</dbReference>
<keyword evidence="6" id="KW-0547">Nucleotide-binding</keyword>
<dbReference type="Pfam" id="PF00122">
    <property type="entry name" value="E1-E2_ATPase"/>
    <property type="match status" value="1"/>
</dbReference>
<dbReference type="Pfam" id="PF00689">
    <property type="entry name" value="Cation_ATPase_C"/>
    <property type="match status" value="1"/>
</dbReference>
<sequence length="900" mass="96740">MTESSARVAAEIPWHATAVVDVEESLATSPHGLTAEDAQTRLKRYGPNRIREQPPPRAIVVFLRQFSSTFILILVVAAVVTLALGELLDTALIAVALLLNAVIGFHEERRAADAVQALMQLQVPHCRVVRDGQEWEIDSRDVVPGDVVLLESGSRVPADIRLSAVNSLTIDESLLTGESLPVTKATAPVQENAGAADRHSMAFTGTIVANGRGRGYVVATGDDTELGSIAGSIRTEEAGELPLQARMAKFAQIVGVSVFIAAIVAFVSGVLLGESVSQMFRVAVAMAVSAVPEGLPVAMTVTFAIGVTRMARRNAVLRRLPALETLGSTTVVGSDKTGTLTENRMTVQAVWAGGRSYDAHELRGAGPAVDMVLTTGVLTNEADLVKTAQGPVTTGDPTEVALLVAADRAGIDPSELRDRHLIVAEIPFESHRRYSATIREYDGGHAVFVKGAPERIISMCTTMNTDQGPVPFDPETLHTAVRELAARGMRVLGMAYRRLGPESVRSLTGDGTPPGDYTDPDDLVLVGFQAMMDPPREGVREAIAQCHTAGVRVVMITGDHSITARAIAHRLGILGNPDGRVLTGAEMRHLDDDALRDLVDEVSVFARVSPNDKLRIVRALQDRDHVVAVTGDGVNDAPALRAAAIGVSMGRSGTDVAREASDMVLSDDNFVSIVSAVEEGRIAFANIRKVAFFLISTAVAETAAILVSVWLGWPLLLIPAQILWLNLVTNGVQDMALAFEPGSRDVLKRPPRPRREGILSAMMWERTLLVGIVMAAGALYMFHWQLGRDDSLVAAQSVALTTLVIYNIFQAGNARAENRSLFTITPWGNPFLFWATLGAITLHVSALYFPPTQFVLGVQPISAEAWMRAVVVAVSVLVTVEAHKWVRRRWPLGTSHVHWD</sequence>
<keyword evidence="5 13" id="KW-0812">Transmembrane</keyword>
<dbReference type="InterPro" id="IPR004014">
    <property type="entry name" value="ATPase_P-typ_cation-transptr_N"/>
</dbReference>
<dbReference type="PANTHER" id="PTHR43294:SF20">
    <property type="entry name" value="P-TYPE ATPASE"/>
    <property type="match status" value="1"/>
</dbReference>